<evidence type="ECO:0000259" key="1">
    <source>
        <dbReference type="Pfam" id="PF00881"/>
    </source>
</evidence>
<name>A0ABV8J0H9_9ACTN</name>
<dbReference type="Proteomes" id="UP001595867">
    <property type="component" value="Unassembled WGS sequence"/>
</dbReference>
<feature type="domain" description="Nitroreductase" evidence="1">
    <location>
        <begin position="159"/>
        <end position="279"/>
    </location>
</feature>
<dbReference type="Gene3D" id="3.40.109.10">
    <property type="entry name" value="NADH Oxidase"/>
    <property type="match status" value="2"/>
</dbReference>
<dbReference type="PANTHER" id="PTHR23026">
    <property type="entry name" value="NADPH NITROREDUCTASE"/>
    <property type="match status" value="1"/>
</dbReference>
<dbReference type="EMBL" id="JBHSBL010000024">
    <property type="protein sequence ID" value="MFC4070022.1"/>
    <property type="molecule type" value="Genomic_DNA"/>
</dbReference>
<sequence>MIRSFAPPSHRVLADCVRAATAAPSLHNSQPWMFRITGPAVEVHTDPARRLPAADPDGREQHLSVGAAILNLRLAVARSGYEAHLELLPATGDPTLVARVTAARPVAADDLTVSLAAAIPYRHTNRDPFARVPVPAVAVARLRDAAAREDAVLAVADQAAVAELARSADRWLRSQDDYLRELARWTGPDTRHDGVPAWAAGSASLFGPQTTIAVLATRGDSRLDWLRAGQALQRVLLTATLLGLATTPISQPVEVPAVRRALTGPAADVRAQMVLRVGYGRVAGRSPRRPLDEVLLP</sequence>
<dbReference type="PANTHER" id="PTHR23026:SF123">
    <property type="entry name" value="NAD(P)H NITROREDUCTASE RV3131-RELATED"/>
    <property type="match status" value="1"/>
</dbReference>
<comment type="caution">
    <text evidence="2">The sequence shown here is derived from an EMBL/GenBank/DDBJ whole genome shotgun (WGS) entry which is preliminary data.</text>
</comment>
<proteinExistence type="predicted"/>
<dbReference type="InterPro" id="IPR029479">
    <property type="entry name" value="Nitroreductase"/>
</dbReference>
<dbReference type="SUPFAM" id="SSF55469">
    <property type="entry name" value="FMN-dependent nitroreductase-like"/>
    <property type="match status" value="2"/>
</dbReference>
<organism evidence="2 3">
    <name type="scientific">Actinoplanes subglobosus</name>
    <dbReference type="NCBI Taxonomy" id="1547892"/>
    <lineage>
        <taxon>Bacteria</taxon>
        <taxon>Bacillati</taxon>
        <taxon>Actinomycetota</taxon>
        <taxon>Actinomycetes</taxon>
        <taxon>Micromonosporales</taxon>
        <taxon>Micromonosporaceae</taxon>
        <taxon>Actinoplanes</taxon>
    </lineage>
</organism>
<reference evidence="3" key="1">
    <citation type="journal article" date="2019" name="Int. J. Syst. Evol. Microbiol.">
        <title>The Global Catalogue of Microorganisms (GCM) 10K type strain sequencing project: providing services to taxonomists for standard genome sequencing and annotation.</title>
        <authorList>
            <consortium name="The Broad Institute Genomics Platform"/>
            <consortium name="The Broad Institute Genome Sequencing Center for Infectious Disease"/>
            <person name="Wu L."/>
            <person name="Ma J."/>
        </authorList>
    </citation>
    <scope>NUCLEOTIDE SEQUENCE [LARGE SCALE GENOMIC DNA]</scope>
    <source>
        <strain evidence="3">TBRC 5832</strain>
    </source>
</reference>
<dbReference type="InterPro" id="IPR050627">
    <property type="entry name" value="Nitroreductase/BluB"/>
</dbReference>
<accession>A0ABV8J0H9</accession>
<dbReference type="Pfam" id="PF00881">
    <property type="entry name" value="Nitroreductase"/>
    <property type="match status" value="1"/>
</dbReference>
<evidence type="ECO:0000313" key="2">
    <source>
        <dbReference type="EMBL" id="MFC4070022.1"/>
    </source>
</evidence>
<keyword evidence="3" id="KW-1185">Reference proteome</keyword>
<protein>
    <submittedName>
        <fullName evidence="2">Nitroreductase family protein</fullName>
    </submittedName>
</protein>
<gene>
    <name evidence="2" type="ORF">ACFO0C_34275</name>
</gene>
<dbReference type="RefSeq" id="WP_378070915.1">
    <property type="nucleotide sequence ID" value="NZ_JBHSBL010000024.1"/>
</dbReference>
<dbReference type="InterPro" id="IPR000415">
    <property type="entry name" value="Nitroreductase-like"/>
</dbReference>
<evidence type="ECO:0000313" key="3">
    <source>
        <dbReference type="Proteomes" id="UP001595867"/>
    </source>
</evidence>